<accession>A0A2P2CCS1</accession>
<dbReference type="AlphaFoldDB" id="A0A2P2CCS1"/>
<reference evidence="1" key="1">
    <citation type="submission" date="2015-08" db="EMBL/GenBank/DDBJ databases">
        <authorList>
            <person name="Babu N.S."/>
            <person name="Beckwith C.J."/>
            <person name="Beseler K.G."/>
            <person name="Brison A."/>
            <person name="Carone J.V."/>
            <person name="Caskin T.P."/>
            <person name="Diamond M."/>
            <person name="Durham M.E."/>
            <person name="Foxe J.M."/>
            <person name="Go M."/>
            <person name="Henderson B.A."/>
            <person name="Jones I.B."/>
            <person name="McGettigan J.A."/>
            <person name="Micheletti S.J."/>
            <person name="Nasrallah M.E."/>
            <person name="Ortiz D."/>
            <person name="Piller C.R."/>
            <person name="Privatt S.R."/>
            <person name="Schneider S.L."/>
            <person name="Sharp S."/>
            <person name="Smith T.C."/>
            <person name="Stanton J.D."/>
            <person name="Ullery H.E."/>
            <person name="Wilson R.J."/>
            <person name="Serrano M.G."/>
            <person name="Buck G."/>
            <person name="Lee V."/>
            <person name="Wang Y."/>
            <person name="Carvalho R."/>
            <person name="Voegtly L."/>
            <person name="Shi R."/>
            <person name="Duckworth R."/>
            <person name="Johnson A."/>
            <person name="Loviza R."/>
            <person name="Walstead R."/>
            <person name="Shah Z."/>
            <person name="Kiflezghi M."/>
            <person name="Wade K."/>
            <person name="Ball S.L."/>
            <person name="Bradley K.W."/>
            <person name="Asai D.J."/>
            <person name="Bowman C.A."/>
            <person name="Russell D.A."/>
            <person name="Pope W.H."/>
            <person name="Jacobs-Sera D."/>
            <person name="Hendrix R.W."/>
            <person name="Hatfull G.F."/>
        </authorList>
    </citation>
    <scope>NUCLEOTIDE SEQUENCE</scope>
</reference>
<gene>
    <name evidence="1" type="ORF">NOCA2680014</name>
</gene>
<protein>
    <submittedName>
        <fullName evidence="1">Uncharacterized protein</fullName>
    </submittedName>
</protein>
<organism evidence="1">
    <name type="scientific">metagenome</name>
    <dbReference type="NCBI Taxonomy" id="256318"/>
    <lineage>
        <taxon>unclassified sequences</taxon>
        <taxon>metagenomes</taxon>
    </lineage>
</organism>
<dbReference type="EMBL" id="CZKA01000065">
    <property type="protein sequence ID" value="CUR59765.1"/>
    <property type="molecule type" value="Genomic_DNA"/>
</dbReference>
<sequence>MVVLQFEREGRAAGQADRTVMDMSRLLSCVRGAPLLWPLAVDIVGEALASVQPN</sequence>
<name>A0A2P2CCS1_9ZZZZ</name>
<proteinExistence type="predicted"/>
<evidence type="ECO:0000313" key="1">
    <source>
        <dbReference type="EMBL" id="CUR59765.1"/>
    </source>
</evidence>